<keyword evidence="3" id="KW-0675">Receptor</keyword>
<evidence type="ECO:0000256" key="4">
    <source>
        <dbReference type="PROSITE-ProRule" id="PRU10141"/>
    </source>
</evidence>
<dbReference type="Gene3D" id="3.30.450.20">
    <property type="entry name" value="PAS domain"/>
    <property type="match status" value="1"/>
</dbReference>
<feature type="region of interest" description="Disordered" evidence="5">
    <location>
        <begin position="55"/>
        <end position="80"/>
    </location>
</feature>
<evidence type="ECO:0000256" key="2">
    <source>
        <dbReference type="ARBA" id="ARBA00022606"/>
    </source>
</evidence>
<sequence>MGQACSCVSDSTPPVLGDETSTVERRRKGQVCALDRGSAKEETLEAAVGSVIKTQEEASKPQHVKPTAEVEEVDAQQKPTAVFDPEAVELKDRCDSAYTPHVVPFENMGPISDGHSCEETRKGLPYETVNLGPPKPPCNDDRVATIRALDCADGPPDPQLEHIVQLACTVFGTANALVALLDSERIIIRNGSGMFAPGDFPWRYSFCGYTLTPQNPTTMVIEDAHKDARFKDNVFVNGDPPVRFYCGTPLVASNGHRLGTLCFADHEPHKFDAERCNILNNMAELCVREIEREYMLREKSQQPSELELLNAGMKRALEAFQEAILMVDASAQGGWTVLHVNSSFLQQTGMKREAIVKGNFWEVFGMKDCEEVPESVKETALQGKEFTISNLTVRDSVTVDSAASAGPAGRLFNMGFRPANRDQLDDNMLAIGVPSYMPSSKKSGRSLYFVSMREAAAITSIASTCSSMGEANLREPPFEDLELGTLLGKGGYGSVYRGSYKEQRCAVKVIENLDAIAMRDGKPLEAVITEGMHHPNIVNTIAHTVQQTLPQQSQQHMHDSAHSTRHSPHDNAGTPLKTAKSLQPEGVAWLVLEYCDMGCLQEAVDKGWMREERSLTSVDGVPCLATILAVALEIAQGMSFLHERNVVHGDLTGGNVLLTSSEEQPHGFTAKVADFGLARNLAIQSKVETRTYGTITHMPRELLCSGVLSKASDVYAFGVLLWEMMAGCRAWASMKHAQVMHCIVVEQRSLVFPPHTPADYAHFAMRCLSHEASERPTFEEACTKITALQAALV</sequence>
<keyword evidence="1" id="KW-0600">Photoreceptor protein</keyword>
<dbReference type="InterPro" id="IPR051681">
    <property type="entry name" value="Ser/Thr_Kinases-Pseudokinases"/>
</dbReference>
<dbReference type="PROSITE" id="PS00109">
    <property type="entry name" value="PROTEIN_KINASE_TYR"/>
    <property type="match status" value="1"/>
</dbReference>
<dbReference type="SUPFAM" id="SSF55785">
    <property type="entry name" value="PYP-like sensor domain (PAS domain)"/>
    <property type="match status" value="1"/>
</dbReference>
<keyword evidence="1" id="KW-0157">Chromophore</keyword>
<dbReference type="Proteomes" id="UP001491310">
    <property type="component" value="Unassembled WGS sequence"/>
</dbReference>
<dbReference type="SMART" id="SM00065">
    <property type="entry name" value="GAF"/>
    <property type="match status" value="1"/>
</dbReference>
<dbReference type="EMBL" id="JALJOT010000004">
    <property type="protein sequence ID" value="KAK9915620.1"/>
    <property type="molecule type" value="Genomic_DNA"/>
</dbReference>
<dbReference type="PANTHER" id="PTHR44329">
    <property type="entry name" value="SERINE/THREONINE-PROTEIN KINASE TNNI3K-RELATED"/>
    <property type="match status" value="1"/>
</dbReference>
<dbReference type="InterPro" id="IPR035965">
    <property type="entry name" value="PAS-like_dom_sf"/>
</dbReference>
<dbReference type="InterPro" id="IPR003018">
    <property type="entry name" value="GAF"/>
</dbReference>
<dbReference type="InterPro" id="IPR001245">
    <property type="entry name" value="Ser-Thr/Tyr_kinase_cat_dom"/>
</dbReference>
<evidence type="ECO:0000256" key="3">
    <source>
        <dbReference type="ARBA" id="ARBA00023170"/>
    </source>
</evidence>
<feature type="binding site" evidence="4">
    <location>
        <position position="508"/>
    </location>
    <ligand>
        <name>ATP</name>
        <dbReference type="ChEBI" id="CHEBI:30616"/>
    </ligand>
</feature>
<dbReference type="Gene3D" id="3.30.200.20">
    <property type="entry name" value="Phosphorylase Kinase, domain 1"/>
    <property type="match status" value="1"/>
</dbReference>
<dbReference type="Pfam" id="PF07714">
    <property type="entry name" value="PK_Tyr_Ser-Thr"/>
    <property type="match status" value="1"/>
</dbReference>
<proteinExistence type="predicted"/>
<accession>A0ABR2YUX8</accession>
<feature type="region of interest" description="Disordered" evidence="5">
    <location>
        <begin position="1"/>
        <end position="28"/>
    </location>
</feature>
<evidence type="ECO:0000313" key="8">
    <source>
        <dbReference type="EMBL" id="KAK9915620.1"/>
    </source>
</evidence>
<dbReference type="SUPFAM" id="SSF56112">
    <property type="entry name" value="Protein kinase-like (PK-like)"/>
    <property type="match status" value="1"/>
</dbReference>
<keyword evidence="9" id="KW-1185">Reference proteome</keyword>
<dbReference type="PANTHER" id="PTHR44329:SF214">
    <property type="entry name" value="PROTEIN KINASE DOMAIN-CONTAINING PROTEIN"/>
    <property type="match status" value="1"/>
</dbReference>
<dbReference type="PROSITE" id="PS50112">
    <property type="entry name" value="PAS"/>
    <property type="match status" value="1"/>
</dbReference>
<protein>
    <recommendedName>
        <fullName evidence="10">Kinase-like protein</fullName>
    </recommendedName>
</protein>
<reference evidence="8 9" key="1">
    <citation type="journal article" date="2024" name="Nat. Commun.">
        <title>Phylogenomics reveals the evolutionary origins of lichenization in chlorophyte algae.</title>
        <authorList>
            <person name="Puginier C."/>
            <person name="Libourel C."/>
            <person name="Otte J."/>
            <person name="Skaloud P."/>
            <person name="Haon M."/>
            <person name="Grisel S."/>
            <person name="Petersen M."/>
            <person name="Berrin J.G."/>
            <person name="Delaux P.M."/>
            <person name="Dal Grande F."/>
            <person name="Keller J."/>
        </authorList>
    </citation>
    <scope>NUCLEOTIDE SEQUENCE [LARGE SCALE GENOMIC DNA]</scope>
    <source>
        <strain evidence="8 9">SAG 216-7</strain>
    </source>
</reference>
<dbReference type="Gene3D" id="1.10.510.10">
    <property type="entry name" value="Transferase(Phosphotransferase) domain 1"/>
    <property type="match status" value="1"/>
</dbReference>
<dbReference type="Gene3D" id="3.30.450.40">
    <property type="match status" value="1"/>
</dbReference>
<dbReference type="PROSITE" id="PS00107">
    <property type="entry name" value="PROTEIN_KINASE_ATP"/>
    <property type="match status" value="1"/>
</dbReference>
<dbReference type="InterPro" id="IPR011009">
    <property type="entry name" value="Kinase-like_dom_sf"/>
</dbReference>
<evidence type="ECO:0000259" key="7">
    <source>
        <dbReference type="PROSITE" id="PS50112"/>
    </source>
</evidence>
<comment type="caution">
    <text evidence="8">The sequence shown here is derived from an EMBL/GenBank/DDBJ whole genome shotgun (WGS) entry which is preliminary data.</text>
</comment>
<dbReference type="InterPro" id="IPR000014">
    <property type="entry name" value="PAS"/>
</dbReference>
<evidence type="ECO:0000256" key="5">
    <source>
        <dbReference type="SAM" id="MobiDB-lite"/>
    </source>
</evidence>
<organism evidence="8 9">
    <name type="scientific">Coccomyxa subellipsoidea</name>
    <dbReference type="NCBI Taxonomy" id="248742"/>
    <lineage>
        <taxon>Eukaryota</taxon>
        <taxon>Viridiplantae</taxon>
        <taxon>Chlorophyta</taxon>
        <taxon>core chlorophytes</taxon>
        <taxon>Trebouxiophyceae</taxon>
        <taxon>Trebouxiophyceae incertae sedis</taxon>
        <taxon>Coccomyxaceae</taxon>
        <taxon>Coccomyxa</taxon>
    </lineage>
</organism>
<dbReference type="InterPro" id="IPR029016">
    <property type="entry name" value="GAF-like_dom_sf"/>
</dbReference>
<keyword evidence="4" id="KW-0547">Nucleotide-binding</keyword>
<keyword evidence="4" id="KW-0067">ATP-binding</keyword>
<evidence type="ECO:0008006" key="10">
    <source>
        <dbReference type="Google" id="ProtNLM"/>
    </source>
</evidence>
<evidence type="ECO:0000313" key="9">
    <source>
        <dbReference type="Proteomes" id="UP001491310"/>
    </source>
</evidence>
<dbReference type="PROSITE" id="PS50011">
    <property type="entry name" value="PROTEIN_KINASE_DOM"/>
    <property type="match status" value="1"/>
</dbReference>
<feature type="domain" description="Protein kinase" evidence="6">
    <location>
        <begin position="481"/>
        <end position="792"/>
    </location>
</feature>
<name>A0ABR2YUX8_9CHLO</name>
<feature type="region of interest" description="Disordered" evidence="5">
    <location>
        <begin position="549"/>
        <end position="576"/>
    </location>
</feature>
<dbReference type="InterPro" id="IPR000719">
    <property type="entry name" value="Prot_kinase_dom"/>
</dbReference>
<dbReference type="InterPro" id="IPR017441">
    <property type="entry name" value="Protein_kinase_ATP_BS"/>
</dbReference>
<dbReference type="Pfam" id="PF01590">
    <property type="entry name" value="GAF"/>
    <property type="match status" value="1"/>
</dbReference>
<evidence type="ECO:0000259" key="6">
    <source>
        <dbReference type="PROSITE" id="PS50011"/>
    </source>
</evidence>
<dbReference type="InterPro" id="IPR008266">
    <property type="entry name" value="Tyr_kinase_AS"/>
</dbReference>
<feature type="domain" description="PAS" evidence="7">
    <location>
        <begin position="309"/>
        <end position="384"/>
    </location>
</feature>
<gene>
    <name evidence="8" type="ORF">WJX75_001643</name>
</gene>
<keyword evidence="2" id="KW-0716">Sensory transduction</keyword>
<evidence type="ECO:0000256" key="1">
    <source>
        <dbReference type="ARBA" id="ARBA00022543"/>
    </source>
</evidence>
<feature type="compositionally biased region" description="Polar residues" evidence="5">
    <location>
        <begin position="1"/>
        <end position="12"/>
    </location>
</feature>
<dbReference type="SUPFAM" id="SSF55781">
    <property type="entry name" value="GAF domain-like"/>
    <property type="match status" value="1"/>
</dbReference>